<dbReference type="PANTHER" id="PTHR42770:SF16">
    <property type="entry name" value="AMINO ACID PERMEASE"/>
    <property type="match status" value="1"/>
</dbReference>
<proteinExistence type="predicted"/>
<feature type="transmembrane region" description="Helical" evidence="5">
    <location>
        <begin position="155"/>
        <end position="175"/>
    </location>
</feature>
<feature type="transmembrane region" description="Helical" evidence="5">
    <location>
        <begin position="292"/>
        <end position="312"/>
    </location>
</feature>
<evidence type="ECO:0000259" key="6">
    <source>
        <dbReference type="Pfam" id="PF00324"/>
    </source>
</evidence>
<feature type="transmembrane region" description="Helical" evidence="5">
    <location>
        <begin position="91"/>
        <end position="117"/>
    </location>
</feature>
<dbReference type="RefSeq" id="WP_345488953.1">
    <property type="nucleotide sequence ID" value="NZ_BAABHY010000001.1"/>
</dbReference>
<dbReference type="PIRSF" id="PIRSF006060">
    <property type="entry name" value="AA_transporter"/>
    <property type="match status" value="1"/>
</dbReference>
<name>A0ABP9N3P9_9GAMM</name>
<feature type="transmembrane region" description="Helical" evidence="5">
    <location>
        <begin position="236"/>
        <end position="256"/>
    </location>
</feature>
<protein>
    <submittedName>
        <fullName evidence="7">APC family permease</fullName>
    </submittedName>
</protein>
<comment type="subcellular location">
    <subcellularLocation>
        <location evidence="1">Membrane</location>
        <topology evidence="1">Multi-pass membrane protein</topology>
    </subcellularLocation>
</comment>
<feature type="transmembrane region" description="Helical" evidence="5">
    <location>
        <begin position="195"/>
        <end position="215"/>
    </location>
</feature>
<feature type="transmembrane region" description="Helical" evidence="5">
    <location>
        <begin position="21"/>
        <end position="42"/>
    </location>
</feature>
<dbReference type="Gene3D" id="1.20.1740.10">
    <property type="entry name" value="Amino acid/polyamine transporter I"/>
    <property type="match status" value="1"/>
</dbReference>
<keyword evidence="3 5" id="KW-1133">Transmembrane helix</keyword>
<dbReference type="PANTHER" id="PTHR42770">
    <property type="entry name" value="AMINO ACID TRANSPORTER-RELATED"/>
    <property type="match status" value="1"/>
</dbReference>
<accession>A0ABP9N3P9</accession>
<dbReference type="InterPro" id="IPR004841">
    <property type="entry name" value="AA-permease/SLC12A_dom"/>
</dbReference>
<evidence type="ECO:0000256" key="3">
    <source>
        <dbReference type="ARBA" id="ARBA00022989"/>
    </source>
</evidence>
<comment type="caution">
    <text evidence="7">The sequence shown here is derived from an EMBL/GenBank/DDBJ whole genome shotgun (WGS) entry which is preliminary data.</text>
</comment>
<keyword evidence="2 5" id="KW-0812">Transmembrane</keyword>
<gene>
    <name evidence="7" type="ORF">GCM10023211_07470</name>
</gene>
<feature type="transmembrane region" description="Helical" evidence="5">
    <location>
        <begin position="129"/>
        <end position="148"/>
    </location>
</feature>
<reference evidence="8" key="1">
    <citation type="journal article" date="2019" name="Int. J. Syst. Evol. Microbiol.">
        <title>The Global Catalogue of Microorganisms (GCM) 10K type strain sequencing project: providing services to taxonomists for standard genome sequencing and annotation.</title>
        <authorList>
            <consortium name="The Broad Institute Genomics Platform"/>
            <consortium name="The Broad Institute Genome Sequencing Center for Infectious Disease"/>
            <person name="Wu L."/>
            <person name="Ma J."/>
        </authorList>
    </citation>
    <scope>NUCLEOTIDE SEQUENCE [LARGE SCALE GENOMIC DNA]</scope>
    <source>
        <strain evidence="8">JCM 18050</strain>
    </source>
</reference>
<evidence type="ECO:0000313" key="7">
    <source>
        <dbReference type="EMBL" id="GAA5106966.1"/>
    </source>
</evidence>
<evidence type="ECO:0000256" key="2">
    <source>
        <dbReference type="ARBA" id="ARBA00022692"/>
    </source>
</evidence>
<feature type="transmembrane region" description="Helical" evidence="5">
    <location>
        <begin position="48"/>
        <end position="70"/>
    </location>
</feature>
<sequence length="446" mass="48768">MSLEQFGYKQELKRTLTLSDLVIYGMVFMVPIAPFGVFGWIYQDTHGMVPLAYLIGMVGMLFTALSYSAMSKEFPIAGSVYSYAQRGISEHVGFIAGWAILLDYLLIPALVYVFSAIAMHELFPAVERWQWLIFFLVTATVVNLKGISFTAKMNIVFLIGELVVFAIFVAVGLYALYQGQGNGELTLAPLYQPDVFSVGLVMKAVSIAALSFLGFDAISTLAEEVKGDPAKQIGRAALITLFVMGIIFMAQTWIAVDLAAGLTFSSPDTIFYQIAQAAGGEWLGIVTGLATALAWGIATSVVSQGAVSRVLFSMGRDQKLPKVLSKVHAKWGTPYISILFVAVLSLFLGLYFLEEADLLTSLVSFGALTGFLFLHLSVIIHFIIRNGSKNYLRYLICPAIGFFIIGYILISMSEQAIILGGIWFVIGLIYLIIMTKMKLSLALSIE</sequence>
<evidence type="ECO:0000256" key="5">
    <source>
        <dbReference type="SAM" id="Phobius"/>
    </source>
</evidence>
<organism evidence="7 8">
    <name type="scientific">Orbus sasakiae</name>
    <dbReference type="NCBI Taxonomy" id="1078475"/>
    <lineage>
        <taxon>Bacteria</taxon>
        <taxon>Pseudomonadati</taxon>
        <taxon>Pseudomonadota</taxon>
        <taxon>Gammaproteobacteria</taxon>
        <taxon>Orbales</taxon>
        <taxon>Orbaceae</taxon>
        <taxon>Orbus</taxon>
    </lineage>
</organism>
<keyword evidence="4 5" id="KW-0472">Membrane</keyword>
<feature type="domain" description="Amino acid permease/ SLC12A" evidence="6">
    <location>
        <begin position="47"/>
        <end position="412"/>
    </location>
</feature>
<feature type="transmembrane region" description="Helical" evidence="5">
    <location>
        <begin position="359"/>
        <end position="384"/>
    </location>
</feature>
<dbReference type="Pfam" id="PF00324">
    <property type="entry name" value="AA_permease"/>
    <property type="match status" value="1"/>
</dbReference>
<dbReference type="Proteomes" id="UP001500171">
    <property type="component" value="Unassembled WGS sequence"/>
</dbReference>
<keyword evidence="8" id="KW-1185">Reference proteome</keyword>
<evidence type="ECO:0000313" key="8">
    <source>
        <dbReference type="Proteomes" id="UP001500171"/>
    </source>
</evidence>
<feature type="transmembrane region" description="Helical" evidence="5">
    <location>
        <begin position="416"/>
        <end position="433"/>
    </location>
</feature>
<evidence type="ECO:0000256" key="1">
    <source>
        <dbReference type="ARBA" id="ARBA00004141"/>
    </source>
</evidence>
<dbReference type="EMBL" id="BAABHY010000001">
    <property type="protein sequence ID" value="GAA5106966.1"/>
    <property type="molecule type" value="Genomic_DNA"/>
</dbReference>
<dbReference type="InterPro" id="IPR050367">
    <property type="entry name" value="APC_superfamily"/>
</dbReference>
<feature type="transmembrane region" description="Helical" evidence="5">
    <location>
        <begin position="391"/>
        <end position="410"/>
    </location>
</feature>
<feature type="transmembrane region" description="Helical" evidence="5">
    <location>
        <begin position="333"/>
        <end position="353"/>
    </location>
</feature>
<evidence type="ECO:0000256" key="4">
    <source>
        <dbReference type="ARBA" id="ARBA00023136"/>
    </source>
</evidence>